<dbReference type="AlphaFoldDB" id="A0A9E7BYW4"/>
<evidence type="ECO:0000259" key="5">
    <source>
        <dbReference type="PROSITE" id="PS50110"/>
    </source>
</evidence>
<evidence type="ECO:0000256" key="1">
    <source>
        <dbReference type="ARBA" id="ARBA00023015"/>
    </source>
</evidence>
<evidence type="ECO:0000256" key="3">
    <source>
        <dbReference type="ARBA" id="ARBA00023163"/>
    </source>
</evidence>
<feature type="domain" description="Response regulatory" evidence="5">
    <location>
        <begin position="13"/>
        <end position="129"/>
    </location>
</feature>
<keyword evidence="4" id="KW-0597">Phosphoprotein</keyword>
<dbReference type="PROSITE" id="PS50110">
    <property type="entry name" value="RESPONSE_REGULATORY"/>
    <property type="match status" value="1"/>
</dbReference>
<dbReference type="RefSeq" id="WP_259314286.1">
    <property type="nucleotide sequence ID" value="NZ_CP087164.1"/>
</dbReference>
<reference evidence="6" key="1">
    <citation type="journal article" date="2022" name="Int. J. Syst. Evol. Microbiol.">
        <title>Pseudomonas aegrilactucae sp. nov. and Pseudomonas morbosilactucae sp. nov., pathogens causing bacterial rot of lettuce in Japan.</title>
        <authorList>
            <person name="Sawada H."/>
            <person name="Fujikawa T."/>
            <person name="Satou M."/>
        </authorList>
    </citation>
    <scope>NUCLEOTIDE SEQUENCE</scope>
    <source>
        <strain evidence="6">0166_1</strain>
    </source>
</reference>
<dbReference type="Proteomes" id="UP001162834">
    <property type="component" value="Chromosome"/>
</dbReference>
<keyword evidence="2" id="KW-0238">DNA-binding</keyword>
<evidence type="ECO:0000313" key="6">
    <source>
        <dbReference type="EMBL" id="UGS34620.1"/>
    </source>
</evidence>
<keyword evidence="1" id="KW-0805">Transcription regulation</keyword>
<name>A0A9E7BYW4_9ACTN</name>
<dbReference type="SUPFAM" id="SSF52172">
    <property type="entry name" value="CheY-like"/>
    <property type="match status" value="1"/>
</dbReference>
<dbReference type="GO" id="GO:0003677">
    <property type="term" value="F:DNA binding"/>
    <property type="evidence" value="ECO:0007669"/>
    <property type="project" value="UniProtKB-KW"/>
</dbReference>
<evidence type="ECO:0000256" key="4">
    <source>
        <dbReference type="PROSITE-ProRule" id="PRU00169"/>
    </source>
</evidence>
<dbReference type="Pfam" id="PF00072">
    <property type="entry name" value="Response_reg"/>
    <property type="match status" value="1"/>
</dbReference>
<accession>A0A9E7BYW4</accession>
<dbReference type="PANTHER" id="PTHR43214">
    <property type="entry name" value="TWO-COMPONENT RESPONSE REGULATOR"/>
    <property type="match status" value="1"/>
</dbReference>
<organism evidence="6 7">
    <name type="scientific">Capillimicrobium parvum</name>
    <dbReference type="NCBI Taxonomy" id="2884022"/>
    <lineage>
        <taxon>Bacteria</taxon>
        <taxon>Bacillati</taxon>
        <taxon>Actinomycetota</taxon>
        <taxon>Thermoleophilia</taxon>
        <taxon>Solirubrobacterales</taxon>
        <taxon>Capillimicrobiaceae</taxon>
        <taxon>Capillimicrobium</taxon>
    </lineage>
</organism>
<protein>
    <submittedName>
        <fullName evidence="6">Transcriptional regulatory protein DegU</fullName>
    </submittedName>
</protein>
<dbReference type="KEGG" id="sbae:DSM104329_00999"/>
<proteinExistence type="predicted"/>
<dbReference type="EMBL" id="CP087164">
    <property type="protein sequence ID" value="UGS34620.1"/>
    <property type="molecule type" value="Genomic_DNA"/>
</dbReference>
<dbReference type="InterPro" id="IPR001789">
    <property type="entry name" value="Sig_transdc_resp-reg_receiver"/>
</dbReference>
<sequence length="155" mass="16136">MSAETVDAGPPLRLLIADRSPGERRAIRKQLAHAGGIDVVADTGDGEELVRLVHRHAPAVLVTDVSLTRRDGLDVAQALRSTAPGVHILFFAAASTAELELAALRTGALGFLVKGRDEPGLAAAVRAVARGEAAIAPATAMRIVEGLRRRAPESA</sequence>
<keyword evidence="7" id="KW-1185">Reference proteome</keyword>
<dbReference type="InterPro" id="IPR058245">
    <property type="entry name" value="NreC/VraR/RcsB-like_REC"/>
</dbReference>
<dbReference type="CDD" id="cd17535">
    <property type="entry name" value="REC_NarL-like"/>
    <property type="match status" value="1"/>
</dbReference>
<dbReference type="Gene3D" id="3.40.50.2300">
    <property type="match status" value="1"/>
</dbReference>
<evidence type="ECO:0000313" key="7">
    <source>
        <dbReference type="Proteomes" id="UP001162834"/>
    </source>
</evidence>
<dbReference type="InterPro" id="IPR039420">
    <property type="entry name" value="WalR-like"/>
</dbReference>
<feature type="modified residue" description="4-aspartylphosphate" evidence="4">
    <location>
        <position position="64"/>
    </location>
</feature>
<keyword evidence="3" id="KW-0804">Transcription</keyword>
<dbReference type="SMART" id="SM00448">
    <property type="entry name" value="REC"/>
    <property type="match status" value="1"/>
</dbReference>
<gene>
    <name evidence="6" type="primary">degU_3</name>
    <name evidence="6" type="ORF">DSM104329_00999</name>
</gene>
<evidence type="ECO:0000256" key="2">
    <source>
        <dbReference type="ARBA" id="ARBA00023125"/>
    </source>
</evidence>
<dbReference type="GO" id="GO:0000160">
    <property type="term" value="P:phosphorelay signal transduction system"/>
    <property type="evidence" value="ECO:0007669"/>
    <property type="project" value="InterPro"/>
</dbReference>
<dbReference type="InterPro" id="IPR011006">
    <property type="entry name" value="CheY-like_superfamily"/>
</dbReference>
<dbReference type="PANTHER" id="PTHR43214:SF24">
    <property type="entry name" value="TRANSCRIPTIONAL REGULATORY PROTEIN NARL-RELATED"/>
    <property type="match status" value="1"/>
</dbReference>